<dbReference type="Pfam" id="PF13649">
    <property type="entry name" value="Methyltransf_25"/>
    <property type="match status" value="1"/>
</dbReference>
<reference evidence="2" key="1">
    <citation type="submission" date="2022-06" db="EMBL/GenBank/DDBJ databases">
        <title>New Polynucleobacter species.</title>
        <authorList>
            <person name="Hahn M.W."/>
        </authorList>
    </citation>
    <scope>NUCLEOTIDE SEQUENCE</scope>
    <source>
        <strain evidence="2">UK-FUSCHL-C3</strain>
    </source>
</reference>
<dbReference type="RefSeq" id="WP_353437940.1">
    <property type="nucleotide sequence ID" value="NZ_CP099959.1"/>
</dbReference>
<organism evidence="2">
    <name type="scientific">Polynucleobacter sp. UK-FUSCHL-C3</name>
    <dbReference type="NCBI Taxonomy" id="2955208"/>
    <lineage>
        <taxon>Bacteria</taxon>
        <taxon>Pseudomonadati</taxon>
        <taxon>Pseudomonadota</taxon>
        <taxon>Betaproteobacteria</taxon>
        <taxon>Burkholderiales</taxon>
        <taxon>Burkholderiaceae</taxon>
        <taxon>Polynucleobacter</taxon>
    </lineage>
</organism>
<proteinExistence type="predicted"/>
<dbReference type="InterPro" id="IPR041698">
    <property type="entry name" value="Methyltransf_25"/>
</dbReference>
<gene>
    <name evidence="2" type="ORF">NKE59_05390</name>
</gene>
<evidence type="ECO:0000259" key="1">
    <source>
        <dbReference type="Pfam" id="PF13649"/>
    </source>
</evidence>
<dbReference type="SUPFAM" id="SSF53335">
    <property type="entry name" value="S-adenosyl-L-methionine-dependent methyltransferases"/>
    <property type="match status" value="1"/>
</dbReference>
<name>A0AAU8A0J5_9BURK</name>
<dbReference type="EMBL" id="CP099959">
    <property type="protein sequence ID" value="XCC56939.1"/>
    <property type="molecule type" value="Genomic_DNA"/>
</dbReference>
<protein>
    <submittedName>
        <fullName evidence="2">Methyltransferase domain-containing protein</fullName>
    </submittedName>
</protein>
<sequence length="194" mass="21598">MINTDPAVHAELDVVSSWIAHYAGLLKPGAKVLDLACGGGRHARYLADQGHTVLAVDRDPDSLAKIKYRLVKTLPLDLEGDHWVLPEAEFGRWDAIIVTNYLYRPYLDLLPTLLEEGGILLYETFAIGNAEFGKPSNPAFLLRHGELLELAQKHQLHVVAYRDGFVERPKPAMVQSLCACRGAPKIRHPLQFQA</sequence>
<dbReference type="CDD" id="cd02440">
    <property type="entry name" value="AdoMet_MTases"/>
    <property type="match status" value="1"/>
</dbReference>
<accession>A0AAU8A0J5</accession>
<keyword evidence="2" id="KW-0489">Methyltransferase</keyword>
<keyword evidence="2" id="KW-0808">Transferase</keyword>
<feature type="domain" description="Methyltransferase" evidence="1">
    <location>
        <begin position="32"/>
        <end position="98"/>
    </location>
</feature>
<dbReference type="InterPro" id="IPR029063">
    <property type="entry name" value="SAM-dependent_MTases_sf"/>
</dbReference>
<dbReference type="AlphaFoldDB" id="A0AAU8A0J5"/>
<dbReference type="GO" id="GO:0008168">
    <property type="term" value="F:methyltransferase activity"/>
    <property type="evidence" value="ECO:0007669"/>
    <property type="project" value="UniProtKB-KW"/>
</dbReference>
<dbReference type="Gene3D" id="3.40.50.150">
    <property type="entry name" value="Vaccinia Virus protein VP39"/>
    <property type="match status" value="1"/>
</dbReference>
<dbReference type="GO" id="GO:0032259">
    <property type="term" value="P:methylation"/>
    <property type="evidence" value="ECO:0007669"/>
    <property type="project" value="UniProtKB-KW"/>
</dbReference>
<evidence type="ECO:0000313" key="2">
    <source>
        <dbReference type="EMBL" id="XCC56939.1"/>
    </source>
</evidence>